<feature type="region of interest" description="Disordered" evidence="10">
    <location>
        <begin position="42"/>
        <end position="61"/>
    </location>
</feature>
<keyword evidence="4" id="KW-0732">Signal</keyword>
<dbReference type="GO" id="GO:0020037">
    <property type="term" value="F:heme binding"/>
    <property type="evidence" value="ECO:0007669"/>
    <property type="project" value="InterPro"/>
</dbReference>
<comment type="subcellular location">
    <subcellularLocation>
        <location evidence="1">Periplasm</location>
    </subcellularLocation>
</comment>
<protein>
    <submittedName>
        <fullName evidence="12">Cytochrome C peroxidase</fullName>
    </submittedName>
</protein>
<dbReference type="InterPro" id="IPR009056">
    <property type="entry name" value="Cyt_c-like_dom"/>
</dbReference>
<keyword evidence="12" id="KW-0575">Peroxidase</keyword>
<keyword evidence="2 8" id="KW-0349">Heme</keyword>
<dbReference type="SUPFAM" id="SSF46626">
    <property type="entry name" value="Cytochrome c"/>
    <property type="match status" value="2"/>
</dbReference>
<dbReference type="GO" id="GO:0042597">
    <property type="term" value="C:periplasmic space"/>
    <property type="evidence" value="ECO:0007669"/>
    <property type="project" value="UniProtKB-SubCell"/>
</dbReference>
<comment type="PTM">
    <text evidence="8">Binds 2 heme groups per subunit.</text>
</comment>
<dbReference type="GO" id="GO:0009055">
    <property type="term" value="F:electron transfer activity"/>
    <property type="evidence" value="ECO:0007669"/>
    <property type="project" value="InterPro"/>
</dbReference>
<evidence type="ECO:0000313" key="12">
    <source>
        <dbReference type="EMBL" id="KFA89082.1"/>
    </source>
</evidence>
<dbReference type="PROSITE" id="PS51007">
    <property type="entry name" value="CYTC"/>
    <property type="match status" value="1"/>
</dbReference>
<dbReference type="Pfam" id="PF03150">
    <property type="entry name" value="CCP_MauG"/>
    <property type="match status" value="1"/>
</dbReference>
<evidence type="ECO:0000256" key="4">
    <source>
        <dbReference type="ARBA" id="ARBA00022729"/>
    </source>
</evidence>
<dbReference type="Proteomes" id="UP000028547">
    <property type="component" value="Unassembled WGS sequence"/>
</dbReference>
<proteinExistence type="predicted"/>
<feature type="binding site" description="covalent" evidence="8">
    <location>
        <position position="84"/>
    </location>
    <ligand>
        <name>heme c</name>
        <dbReference type="ChEBI" id="CHEBI:61717"/>
        <label>1</label>
    </ligand>
</feature>
<keyword evidence="6" id="KW-0560">Oxidoreductase</keyword>
<dbReference type="Gene3D" id="1.10.760.10">
    <property type="entry name" value="Cytochrome c-like domain"/>
    <property type="match status" value="2"/>
</dbReference>
<evidence type="ECO:0000259" key="11">
    <source>
        <dbReference type="PROSITE" id="PS51007"/>
    </source>
</evidence>
<evidence type="ECO:0000256" key="10">
    <source>
        <dbReference type="SAM" id="MobiDB-lite"/>
    </source>
</evidence>
<dbReference type="GO" id="GO:0004130">
    <property type="term" value="F:cytochrome-c peroxidase activity"/>
    <property type="evidence" value="ECO:0007669"/>
    <property type="project" value="TreeGrafter"/>
</dbReference>
<organism evidence="12 13">
    <name type="scientific">Archangium violaceum Cb vi76</name>
    <dbReference type="NCBI Taxonomy" id="1406225"/>
    <lineage>
        <taxon>Bacteria</taxon>
        <taxon>Pseudomonadati</taxon>
        <taxon>Myxococcota</taxon>
        <taxon>Myxococcia</taxon>
        <taxon>Myxococcales</taxon>
        <taxon>Cystobacterineae</taxon>
        <taxon>Archangiaceae</taxon>
        <taxon>Archangium</taxon>
    </lineage>
</organism>
<comment type="caution">
    <text evidence="12">The sequence shown here is derived from an EMBL/GenBank/DDBJ whole genome shotgun (WGS) entry which is preliminary data.</text>
</comment>
<feature type="binding site" description="axial binding residue" evidence="9">
    <location>
        <position position="88"/>
    </location>
    <ligand>
        <name>heme c</name>
        <dbReference type="ChEBI" id="CHEBI:61717"/>
        <label>1</label>
    </ligand>
    <ligandPart>
        <name>Fe</name>
        <dbReference type="ChEBI" id="CHEBI:18248"/>
    </ligandPart>
</feature>
<evidence type="ECO:0000256" key="6">
    <source>
        <dbReference type="ARBA" id="ARBA00023002"/>
    </source>
</evidence>
<sequence length="389" mass="42408">MSRHSPRTWMLASALVGSLGLSCTPPEEPFPNQDELEVLQSLHTPSPLPPRDPTNKYGDNPAAAALGHRLFNDPGLSSCGTVSCQSCHDGEGRSVETAVAEGCDGKLTGRNPPTVLNAGYSTWFMWDGRADRLWNQALLPLLNPVEMNSNASLLRARLSAEYAEEYRALFGKLPSEETDDNQLLAHFGKAIAAYERTLNRHDAPFDQDVRRFLEAVEAGRAEEDPAWLGLKTFVRKAQCSACHKGPMLSDDQFHNIGVKDQSDGQRGVAVAASAMLEWTFNSAGPYSDAPGGIESARLLRLRNDLHEKASELEGAYKTPTLRNVTLTAPYMHTGELKTLEEVIDLYDKGGEPVGNYAGTVSITIKKLDLTAEEKKALLKLLESMTGAAK</sequence>
<evidence type="ECO:0000256" key="5">
    <source>
        <dbReference type="ARBA" id="ARBA00022764"/>
    </source>
</evidence>
<dbReference type="PANTHER" id="PTHR30600">
    <property type="entry name" value="CYTOCHROME C PEROXIDASE-RELATED"/>
    <property type="match status" value="1"/>
</dbReference>
<keyword evidence="5" id="KW-0574">Periplasm</keyword>
<feature type="binding site" description="covalent" evidence="8">
    <location>
        <position position="239"/>
    </location>
    <ligand>
        <name>heme c</name>
        <dbReference type="ChEBI" id="CHEBI:61717"/>
        <label>2</label>
    </ligand>
</feature>
<evidence type="ECO:0000256" key="3">
    <source>
        <dbReference type="ARBA" id="ARBA00022723"/>
    </source>
</evidence>
<keyword evidence="7 9" id="KW-0408">Iron</keyword>
<evidence type="ECO:0000256" key="9">
    <source>
        <dbReference type="PIRSR" id="PIRSR000294-2"/>
    </source>
</evidence>
<evidence type="ECO:0000256" key="1">
    <source>
        <dbReference type="ARBA" id="ARBA00004418"/>
    </source>
</evidence>
<gene>
    <name evidence="12" type="ORF">Q664_37275</name>
</gene>
<dbReference type="RefSeq" id="WP_043406550.1">
    <property type="nucleotide sequence ID" value="NZ_JPMI01000263.1"/>
</dbReference>
<feature type="binding site" description="covalent" evidence="8">
    <location>
        <position position="87"/>
    </location>
    <ligand>
        <name>heme c</name>
        <dbReference type="ChEBI" id="CHEBI:61717"/>
        <label>1</label>
    </ligand>
</feature>
<dbReference type="InterPro" id="IPR036909">
    <property type="entry name" value="Cyt_c-like_dom_sf"/>
</dbReference>
<dbReference type="GO" id="GO:0046872">
    <property type="term" value="F:metal ion binding"/>
    <property type="evidence" value="ECO:0007669"/>
    <property type="project" value="UniProtKB-KW"/>
</dbReference>
<evidence type="ECO:0000256" key="8">
    <source>
        <dbReference type="PIRSR" id="PIRSR000294-1"/>
    </source>
</evidence>
<feature type="domain" description="Cytochrome c" evidence="11">
    <location>
        <begin position="224"/>
        <end position="385"/>
    </location>
</feature>
<feature type="binding site" description="covalent" evidence="8">
    <location>
        <position position="242"/>
    </location>
    <ligand>
        <name>heme c</name>
        <dbReference type="ChEBI" id="CHEBI:61717"/>
        <label>2</label>
    </ligand>
</feature>
<dbReference type="InterPro" id="IPR051395">
    <property type="entry name" value="Cytochrome_c_Peroxidase/MauG"/>
</dbReference>
<dbReference type="PROSITE" id="PS51257">
    <property type="entry name" value="PROKAR_LIPOPROTEIN"/>
    <property type="match status" value="1"/>
</dbReference>
<comment type="cofactor">
    <cofactor evidence="8">
        <name>heme</name>
        <dbReference type="ChEBI" id="CHEBI:30413"/>
    </cofactor>
    <text evidence="8">Binds 2 heme groups.</text>
</comment>
<keyword evidence="3 9" id="KW-0479">Metal-binding</keyword>
<evidence type="ECO:0000313" key="13">
    <source>
        <dbReference type="Proteomes" id="UP000028547"/>
    </source>
</evidence>
<evidence type="ECO:0000256" key="2">
    <source>
        <dbReference type="ARBA" id="ARBA00022617"/>
    </source>
</evidence>
<accession>A0A084SKU7</accession>
<evidence type="ECO:0000256" key="7">
    <source>
        <dbReference type="ARBA" id="ARBA00023004"/>
    </source>
</evidence>
<reference evidence="12 13" key="1">
    <citation type="submission" date="2014-07" db="EMBL/GenBank/DDBJ databases">
        <title>Draft Genome Sequence of Gephyronic Acid Producer, Cystobacter violaceus Strain Cb vi76.</title>
        <authorList>
            <person name="Stevens D.C."/>
            <person name="Young J."/>
            <person name="Carmichael R."/>
            <person name="Tan J."/>
            <person name="Taylor R.E."/>
        </authorList>
    </citation>
    <scope>NUCLEOTIDE SEQUENCE [LARGE SCALE GENOMIC DNA]</scope>
    <source>
        <strain evidence="12 13">Cb vi76</strain>
    </source>
</reference>
<dbReference type="AlphaFoldDB" id="A0A084SKU7"/>
<dbReference type="InterPro" id="IPR026259">
    <property type="entry name" value="MauG/Cytc_peroxidase"/>
</dbReference>
<dbReference type="PIRSF" id="PIRSF000294">
    <property type="entry name" value="Cytochrome-c_peroxidase"/>
    <property type="match status" value="1"/>
</dbReference>
<name>A0A084SKU7_9BACT</name>
<feature type="binding site" description="axial binding residue" evidence="9">
    <location>
        <position position="243"/>
    </location>
    <ligand>
        <name>heme c</name>
        <dbReference type="ChEBI" id="CHEBI:61717"/>
        <label>2</label>
    </ligand>
    <ligandPart>
        <name>Fe</name>
        <dbReference type="ChEBI" id="CHEBI:18248"/>
    </ligandPart>
</feature>
<dbReference type="PANTHER" id="PTHR30600:SF10">
    <property type="entry name" value="BLL6722 PROTEIN"/>
    <property type="match status" value="1"/>
</dbReference>
<dbReference type="EMBL" id="JPMI01000263">
    <property type="protein sequence ID" value="KFA89082.1"/>
    <property type="molecule type" value="Genomic_DNA"/>
</dbReference>
<dbReference type="InterPro" id="IPR004852">
    <property type="entry name" value="Di-haem_cyt_c_peroxidsae"/>
</dbReference>